<name>A0A931IW84_9BURK</name>
<proteinExistence type="predicted"/>
<accession>A0A931IW84</accession>
<evidence type="ECO:0000313" key="1">
    <source>
        <dbReference type="EMBL" id="MBH9553990.1"/>
    </source>
</evidence>
<gene>
    <name evidence="1" type="ORF">I7X43_14175</name>
</gene>
<keyword evidence="2" id="KW-1185">Reference proteome</keyword>
<evidence type="ECO:0000313" key="2">
    <source>
        <dbReference type="Proteomes" id="UP000620139"/>
    </source>
</evidence>
<reference evidence="1" key="1">
    <citation type="submission" date="2020-12" db="EMBL/GenBank/DDBJ databases">
        <title>The genome sequence of Inhella sp. 4Y17.</title>
        <authorList>
            <person name="Liu Y."/>
        </authorList>
    </citation>
    <scope>NUCLEOTIDE SEQUENCE</scope>
    <source>
        <strain evidence="1">4Y10</strain>
    </source>
</reference>
<dbReference type="AlphaFoldDB" id="A0A931IW84"/>
<organism evidence="1 2">
    <name type="scientific">Inhella gelatinilytica</name>
    <dbReference type="NCBI Taxonomy" id="2795030"/>
    <lineage>
        <taxon>Bacteria</taxon>
        <taxon>Pseudomonadati</taxon>
        <taxon>Pseudomonadota</taxon>
        <taxon>Betaproteobacteria</taxon>
        <taxon>Burkholderiales</taxon>
        <taxon>Sphaerotilaceae</taxon>
        <taxon>Inhella</taxon>
    </lineage>
</organism>
<protein>
    <submittedName>
        <fullName evidence="1">Uncharacterized protein</fullName>
    </submittedName>
</protein>
<comment type="caution">
    <text evidence="1">The sequence shown here is derived from an EMBL/GenBank/DDBJ whole genome shotgun (WGS) entry which is preliminary data.</text>
</comment>
<sequence length="249" mass="28020">MTEYVQTSDGQIHADFARRAGQILLQYERLSRNLDPREQFDATLAVSLLQSLLTSFIELSRLKAMKPRYSQYLDVPIDASPPRLGLNPSAIRWSWRSAAGLRYRDVIESIRNSLSHPTPQDGSRPLPTTGFTARATSVGEIDGYCFVQSPWVEKGGRQLLKRFRPELRQVQECSKLREELTAWGRRHDVMLEADERDGILVPCLGGQPFVPFIEVILSTCELRVFVLALADIIGGEQAVGTVARTHEVL</sequence>
<dbReference type="Proteomes" id="UP000620139">
    <property type="component" value="Unassembled WGS sequence"/>
</dbReference>
<dbReference type="EMBL" id="JAEDAL010000008">
    <property type="protein sequence ID" value="MBH9553990.1"/>
    <property type="molecule type" value="Genomic_DNA"/>
</dbReference>
<dbReference type="RefSeq" id="WP_198101610.1">
    <property type="nucleotide sequence ID" value="NZ_JAEDAL010000008.1"/>
</dbReference>